<dbReference type="SUPFAM" id="SSF52540">
    <property type="entry name" value="P-loop containing nucleoside triphosphate hydrolases"/>
    <property type="match status" value="1"/>
</dbReference>
<feature type="region of interest" description="Disordered" evidence="1">
    <location>
        <begin position="369"/>
        <end position="409"/>
    </location>
</feature>
<dbReference type="Gene3D" id="3.40.50.300">
    <property type="entry name" value="P-loop containing nucleotide triphosphate hydrolases"/>
    <property type="match status" value="1"/>
</dbReference>
<keyword evidence="2" id="KW-0547">Nucleotide-binding</keyword>
<name>A0ABV5ZXA6_9PSEU</name>
<dbReference type="InterPro" id="IPR027417">
    <property type="entry name" value="P-loop_NTPase"/>
</dbReference>
<keyword evidence="3" id="KW-1185">Reference proteome</keyword>
<comment type="caution">
    <text evidence="2">The sequence shown here is derived from an EMBL/GenBank/DDBJ whole genome shotgun (WGS) entry which is preliminary data.</text>
</comment>
<reference evidence="2 3" key="1">
    <citation type="submission" date="2024-09" db="EMBL/GenBank/DDBJ databases">
        <authorList>
            <person name="Sun Q."/>
            <person name="Mori K."/>
        </authorList>
    </citation>
    <scope>NUCLEOTIDE SEQUENCE [LARGE SCALE GENOMIC DNA]</scope>
    <source>
        <strain evidence="2 3">TBRC 7907</strain>
    </source>
</reference>
<evidence type="ECO:0000313" key="3">
    <source>
        <dbReference type="Proteomes" id="UP001589693"/>
    </source>
</evidence>
<evidence type="ECO:0000256" key="1">
    <source>
        <dbReference type="SAM" id="MobiDB-lite"/>
    </source>
</evidence>
<feature type="compositionally biased region" description="Basic and acidic residues" evidence="1">
    <location>
        <begin position="153"/>
        <end position="166"/>
    </location>
</feature>
<accession>A0ABV5ZXA6</accession>
<sequence>MLRPLGMTILPRRIALPLCQDVVARLHRATGHTARHAALALTSAVRRDLALWVFADQLGGDLPAPERSPEEIWGPALLRLTLWVAGKATIQDARLWQWAAGRPWFSASGGADPCAAVHRAAERVVHESAAYRFQPKPSARSKGSKGESTADDQPPREVTETVHTEDNVGPLPDTSVESERDESTKVDLRTACEALDGTFAEALTAARRVVESLAASCPPARDDLTVLVSARSSFDLVINALGEAGAEIEEESSAAVREAVDQIAAASQDGDVRTSLTLLCSLTVADNDVLLAQLASVRAEAMALLALREWGEADRTSATVLGTLVSLAEPTVDVQARMEAIQLFTTAKPEFAALAVQASLLVLNTDGTDAGSQADADRSAPDQSIVDELPGPQRSEESVAAAGREETNTVPAETIAASAPVPVERQELERPVLSETVLEHSRLVATVADLVAAQRFGMAALLATADKWPVAKQSVLRVAALADVVHSEKSACAIVLRRELSTVNMDDVVGDLASVLLAIPALVRAALVTGDPNTGALLGELSNRVEPNLADLAEQVGRRALQGALVGSPVLTVLADVNESERVLRDVTDKAAQVLRRHRSLRFKRATDIAKAWLAADGMLGRPLTLVVANNQSAVNEVSAALATLSDSSAVTGELDLLDRKLRGSGGKPVEGAGRQALLNLVQEALRPLAEWTETVLSLTRANRRDTWSTGEITAMREALLTSRPAVVEALMKQAQHSDRMVAAAARAAIGSLTMTFSVLEGKRALLAREPAPELVLTGELLKVPGASIDLSLSKVTAPENTTSAELVVAAERDWNEAIGAQIEAENYAAARFVLDAVQGGGISNADRGDAPLAVSEAELDAAERASREELTARYAQLTTELRQALLNAEITHEQDNELAGLLNDAAPTGQDLGAARIKLERVAEEQVRYRTEAVLRLQQRLADLPNVDEATIERVTGLINTGQLSTAEELTYFLEIGVPVPKVRKRKDFGQYFPTVPDALPRGLTPELIAVIRSSRQVRGCEVLNFSKLSSDVAATTAEALSGWLQMSTTPPEGRWNRINERQLLLPALRVIGIECRRIERVTEVPHGPNRRFVDVCDIKVHGSALVPAFSEKKLNKRLRVLLAWGQHGAEQLMGFADQDHSEECLLIAYFGTMSMQTRQELARRAVRSAAPVLVLDDSALAYLAAQGNGQMDATMSVLLPFSNVNPYLRQKRGLVAEEMFYGRDAERKSLLDPDGTQLIFGGRGLGKSALLRNAAARFEDQKRREHVAIYLSLDTVGIAPDSAIGSDAIWGALARDLIEREVITRPRGRKSVAPYEQVRSGLLEWTKTNPQRRLLILLDECDRFFEADAPRFSETTRLKHLGESANSKVKVVFAGLHSVQRYTKSSPNGPFSHLAQRPTVIGPLHPQFASDLLTSPLQALGFEFAEPDFVNRVLGYCSYQPFLLQMFGNRLIEAMHVKRATVEPLGEGPPFKITRADVESVEANADLKADINAAFRDTLHLDPRYNVIANVLAHNAHESGLDARLTDVQVREECLGWWPAGFTTLDIEGFRAYLQEMVGLGVLAPNNDGRGWHLRSPNVLSMIGSRKDVETQLVGADTSLLPEEFTALEQRMELADGRWSPLTARQVNDLVGVHTNQVRVVLGTPATRIEMAATGIRKATGEGGLFTVPSISMRRHFEEELIAGKPGERRVIIDDLVVPAPNDEACLEALAAAVERVPTVPGVTRSAVIIAGPDQFSVWRAVLGGATAKGTTSAGVVLLRRYDRASLRVWTLSSGHFSHEERFEKLLEVTGGWPMLVEEAAMLVSTGRDEQEALRRVAERLAQPEGAAALVDAVGLTAEESLLRAFEAVVVLADLGPISRSDLLETVEEVLEEPETTLDCLIALQLFDIDAEGRYELESRVLAAWPHRTR</sequence>
<organism evidence="2 3">
    <name type="scientific">Allokutzneria oryzae</name>
    <dbReference type="NCBI Taxonomy" id="1378989"/>
    <lineage>
        <taxon>Bacteria</taxon>
        <taxon>Bacillati</taxon>
        <taxon>Actinomycetota</taxon>
        <taxon>Actinomycetes</taxon>
        <taxon>Pseudonocardiales</taxon>
        <taxon>Pseudonocardiaceae</taxon>
        <taxon>Allokutzneria</taxon>
    </lineage>
</organism>
<proteinExistence type="predicted"/>
<keyword evidence="2" id="KW-0067">ATP-binding</keyword>
<dbReference type="GO" id="GO:0005524">
    <property type="term" value="F:ATP binding"/>
    <property type="evidence" value="ECO:0007669"/>
    <property type="project" value="UniProtKB-KW"/>
</dbReference>
<protein>
    <submittedName>
        <fullName evidence="2">ATP-binding protein</fullName>
    </submittedName>
</protein>
<feature type="region of interest" description="Disordered" evidence="1">
    <location>
        <begin position="131"/>
        <end position="185"/>
    </location>
</feature>
<evidence type="ECO:0000313" key="2">
    <source>
        <dbReference type="EMBL" id="MFB9905532.1"/>
    </source>
</evidence>
<dbReference type="Proteomes" id="UP001589693">
    <property type="component" value="Unassembled WGS sequence"/>
</dbReference>
<dbReference type="EMBL" id="JBHLZU010000014">
    <property type="protein sequence ID" value="MFB9905532.1"/>
    <property type="molecule type" value="Genomic_DNA"/>
</dbReference>
<gene>
    <name evidence="2" type="ORF">ACFFQA_16475</name>
</gene>